<dbReference type="KEGG" id="hazt:108672320"/>
<dbReference type="Proteomes" id="UP000694843">
    <property type="component" value="Unplaced"/>
</dbReference>
<keyword evidence="1" id="KW-1185">Reference proteome</keyword>
<protein>
    <submittedName>
        <fullName evidence="2">Uncharacterized protein LOC108672320</fullName>
    </submittedName>
</protein>
<gene>
    <name evidence="2" type="primary">LOC108672320</name>
</gene>
<evidence type="ECO:0000313" key="2">
    <source>
        <dbReference type="RefSeq" id="XP_018015450.1"/>
    </source>
</evidence>
<dbReference type="RefSeq" id="XP_018015450.1">
    <property type="nucleotide sequence ID" value="XM_018159961.2"/>
</dbReference>
<dbReference type="GeneID" id="108672320"/>
<dbReference type="AlphaFoldDB" id="A0A8B7NP56"/>
<organism evidence="1 2">
    <name type="scientific">Hyalella azteca</name>
    <name type="common">Amphipod</name>
    <dbReference type="NCBI Taxonomy" id="294128"/>
    <lineage>
        <taxon>Eukaryota</taxon>
        <taxon>Metazoa</taxon>
        <taxon>Ecdysozoa</taxon>
        <taxon>Arthropoda</taxon>
        <taxon>Crustacea</taxon>
        <taxon>Multicrustacea</taxon>
        <taxon>Malacostraca</taxon>
        <taxon>Eumalacostraca</taxon>
        <taxon>Peracarida</taxon>
        <taxon>Amphipoda</taxon>
        <taxon>Senticaudata</taxon>
        <taxon>Talitrida</taxon>
        <taxon>Talitroidea</taxon>
        <taxon>Hyalellidae</taxon>
        <taxon>Hyalella</taxon>
    </lineage>
</organism>
<evidence type="ECO:0000313" key="1">
    <source>
        <dbReference type="Proteomes" id="UP000694843"/>
    </source>
</evidence>
<proteinExistence type="predicted"/>
<accession>A0A8B7NP56</accession>
<sequence length="82" mass="8995">MIKFNIKECSIVLQRCPEDADGSVWCAEQSLPQVSAGEVKSEALEFGAPSSVANVAVKKIEECDIEEVNVKEEPITEELQVE</sequence>
<name>A0A8B7NP56_HYAAZ</name>
<reference evidence="2" key="1">
    <citation type="submission" date="2025-08" db="UniProtKB">
        <authorList>
            <consortium name="RefSeq"/>
        </authorList>
    </citation>
    <scope>IDENTIFICATION</scope>
    <source>
        <tissue evidence="2">Whole organism</tissue>
    </source>
</reference>